<comment type="caution">
    <text evidence="4">The sequence shown here is derived from an EMBL/GenBank/DDBJ whole genome shotgun (WGS) entry which is preliminary data.</text>
</comment>
<evidence type="ECO:0000259" key="2">
    <source>
        <dbReference type="Pfam" id="PF09407"/>
    </source>
</evidence>
<accession>A0ABX9NCN1</accession>
<dbReference type="RefSeq" id="WP_119372120.1">
    <property type="nucleotide sequence ID" value="NZ_CP040793.1"/>
</dbReference>
<feature type="domain" description="AbiEi antitoxin C-terminal" evidence="2">
    <location>
        <begin position="91"/>
        <end position="189"/>
    </location>
</feature>
<protein>
    <submittedName>
        <fullName evidence="4">Transcriptional regulator</fullName>
    </submittedName>
</protein>
<feature type="domain" description="AbiEi antitoxin N-terminal" evidence="3">
    <location>
        <begin position="10"/>
        <end position="54"/>
    </location>
</feature>
<keyword evidence="5" id="KW-1185">Reference proteome</keyword>
<dbReference type="InterPro" id="IPR018547">
    <property type="entry name" value="AbiEi_C"/>
</dbReference>
<reference evidence="4 5" key="1">
    <citation type="submission" date="2018-08" db="EMBL/GenBank/DDBJ databases">
        <title>Genome Sequence of Clavibacter michiganensis Subspecies type strains, and the Atypical Peach-Colored Strains Isolated from Tomato.</title>
        <authorList>
            <person name="Osdaghi E."/>
            <person name="Portier P."/>
            <person name="Briand M."/>
            <person name="Jacques M.-A."/>
        </authorList>
    </citation>
    <scope>NUCLEOTIDE SEQUENCE [LARGE SCALE GENOMIC DNA]</scope>
    <source>
        <strain evidence="4 5">CFBP 8216</strain>
    </source>
</reference>
<organism evidence="4 5">
    <name type="scientific">Clavibacter californiensis</name>
    <dbReference type="NCBI Taxonomy" id="1401995"/>
    <lineage>
        <taxon>Bacteria</taxon>
        <taxon>Bacillati</taxon>
        <taxon>Actinomycetota</taxon>
        <taxon>Actinomycetes</taxon>
        <taxon>Micrococcales</taxon>
        <taxon>Microbacteriaceae</taxon>
        <taxon>Clavibacter</taxon>
    </lineage>
</organism>
<dbReference type="InterPro" id="IPR025159">
    <property type="entry name" value="AbiEi_N"/>
</dbReference>
<name>A0ABX9NCN1_9MICO</name>
<evidence type="ECO:0000313" key="5">
    <source>
        <dbReference type="Proteomes" id="UP000265355"/>
    </source>
</evidence>
<dbReference type="EMBL" id="QWEE01000001">
    <property type="protein sequence ID" value="RII94910.1"/>
    <property type="molecule type" value="Genomic_DNA"/>
</dbReference>
<dbReference type="Pfam" id="PF09407">
    <property type="entry name" value="AbiEi_1"/>
    <property type="match status" value="1"/>
</dbReference>
<gene>
    <name evidence="4" type="ORF">DZF98_00255</name>
</gene>
<proteinExistence type="predicted"/>
<evidence type="ECO:0000259" key="3">
    <source>
        <dbReference type="Pfam" id="PF13338"/>
    </source>
</evidence>
<dbReference type="Proteomes" id="UP000265355">
    <property type="component" value="Unassembled WGS sequence"/>
</dbReference>
<evidence type="ECO:0000313" key="4">
    <source>
        <dbReference type="EMBL" id="RII94910.1"/>
    </source>
</evidence>
<sequence>MKSLDALPLLAELTAGQWGMVTTAQAEAVGVSRLQLSRLAQRGLLERMAHGVYRDAGSAPGEWDPIRAAWISTDSRRTAEERITSGDPRAVVGGSTAAHLHGYGDLQPEPYDFITSKRRQSQRSDVRYRQHQLDPHDVTVVAGLPTTTVERTIADLVLEDQDLSLVADVLADAVRAESIDLDRLADLLEPAARRPGRTADDGAGFLHRLLELGGVDAASRLRRALEGASRGNATAFNAVQVRIGEEIAKSLSRSILETSGVLPDISRIASAAIGRIGVPEIVSESVARALRPQTGYISEMLLSEIRGIPARTQRTSDRSEQSRARESATKDSGA</sequence>
<evidence type="ECO:0000256" key="1">
    <source>
        <dbReference type="SAM" id="MobiDB-lite"/>
    </source>
</evidence>
<feature type="region of interest" description="Disordered" evidence="1">
    <location>
        <begin position="308"/>
        <end position="334"/>
    </location>
</feature>
<dbReference type="Pfam" id="PF13338">
    <property type="entry name" value="AbiEi_4"/>
    <property type="match status" value="1"/>
</dbReference>
<feature type="compositionally biased region" description="Basic and acidic residues" evidence="1">
    <location>
        <begin position="314"/>
        <end position="334"/>
    </location>
</feature>